<evidence type="ECO:0000256" key="3">
    <source>
        <dbReference type="ARBA" id="ARBA00022963"/>
    </source>
</evidence>
<dbReference type="GO" id="GO:0004623">
    <property type="term" value="F:phospholipase A2 activity"/>
    <property type="evidence" value="ECO:0007669"/>
    <property type="project" value="TreeGrafter"/>
</dbReference>
<proteinExistence type="inferred from homology"/>
<keyword evidence="2 5" id="KW-0378">Hydrolase</keyword>
<feature type="region of interest" description="Disordered" evidence="7">
    <location>
        <begin position="608"/>
        <end position="636"/>
    </location>
</feature>
<gene>
    <name evidence="9" type="ORF">EIP91_004368</name>
</gene>
<keyword evidence="4 5" id="KW-0443">Lipid metabolism</keyword>
<comment type="caution">
    <text evidence="9">The sequence shown here is derived from an EMBL/GenBank/DDBJ whole genome shotgun (WGS) entry which is preliminary data.</text>
</comment>
<dbReference type="InterPro" id="IPR002642">
    <property type="entry name" value="LysoPLipase_cat_dom"/>
</dbReference>
<dbReference type="EC" id="3.1.1.5" evidence="6"/>
<evidence type="ECO:0000256" key="4">
    <source>
        <dbReference type="ARBA" id="ARBA00023098"/>
    </source>
</evidence>
<dbReference type="GO" id="GO:0004622">
    <property type="term" value="F:phosphatidylcholine lysophospholipase activity"/>
    <property type="evidence" value="ECO:0007669"/>
    <property type="project" value="UniProtKB-EC"/>
</dbReference>
<sequence length="762" mass="83895">MCQGAPGVVRLTLVGGTSFGLIFGVWKGEDSSREGGEIEDDEAMAEQSQLEEAEYDESEEIDEQEVTKWWDGLNMLRKSISVNAISSAMSAWAWPQTFDFPTVQARVSALFLELGLGPGSLYAEVVDGPLDPTIYPEVEWDAEVRLGEDLCISERAFLHERRRVMRKPFARLMGVSEEVVDERDIPVVAIAGSGGGYRAMLNTSGSLVGAQVSGILSCTSYLAGVSGSCWALSVLYSGVAGYSPYQAAQHLKDRIQTSYLDIATLEALTSPPTNKFLLSALIRKAAGPTGIVSLVDVYGTLVASRLFVPANAAEVDPRTLSLHLLRSNVDTGHLPLPIFTAIQHVTSPENAAALELAQKEKSVAVDAAQSDILETVEANLASDIRCLWYEFTPFEVGCDEVGAWIPSWALGRRFEAGKSAERRPELGLTILSGIFGSAFCASLKHYFQEIQPTLMLLPVQLYKWVENIVTENDRDLGLIHPVLPDQLPNFLKGLEGQLREGARPDLTDPEYMSFMDAGAELNLPYYPLLRRDVDCVIALDASAGSQDLWFTRAEELAVRRGLKTWPRGAGWPVAVQTDHASNGRTPPAFSKDSAADAANLRLAASQEAALQEQTGKMENTESREMPSGAASEASRRPTALSACEVWIGSSRSTETEPSRLDELDEAALLRRDGIGIVYIPLAPNERRVPGFDPFSISTWRREVTADESQSILDVAEGNFCESREKIVRLLRAIWMRKRREREEKEWRDSVARLQRHLRENLT</sequence>
<name>A0A4R0RWE6_9APHY</name>
<dbReference type="STRING" id="92696.A0A4R0RWE6"/>
<evidence type="ECO:0000256" key="6">
    <source>
        <dbReference type="RuleBase" id="RU362103"/>
    </source>
</evidence>
<feature type="domain" description="PLA2c" evidence="8">
    <location>
        <begin position="136"/>
        <end position="762"/>
    </location>
</feature>
<evidence type="ECO:0000256" key="7">
    <source>
        <dbReference type="SAM" id="MobiDB-lite"/>
    </source>
</evidence>
<evidence type="ECO:0000259" key="8">
    <source>
        <dbReference type="PROSITE" id="PS51210"/>
    </source>
</evidence>
<dbReference type="OrthoDB" id="4084751at2759"/>
<comment type="similarity">
    <text evidence="1 6">Belongs to the lysophospholipase family.</text>
</comment>
<dbReference type="PROSITE" id="PS51210">
    <property type="entry name" value="PLA2C"/>
    <property type="match status" value="1"/>
</dbReference>
<dbReference type="EMBL" id="RWJN01000025">
    <property type="protein sequence ID" value="TCD70189.1"/>
    <property type="molecule type" value="Genomic_DNA"/>
</dbReference>
<dbReference type="Pfam" id="PF01735">
    <property type="entry name" value="PLA2_B"/>
    <property type="match status" value="2"/>
</dbReference>
<comment type="catalytic activity">
    <reaction evidence="6">
        <text>a 1-acyl-sn-glycero-3-phosphocholine + H2O = sn-glycerol 3-phosphocholine + a fatty acid + H(+)</text>
        <dbReference type="Rhea" id="RHEA:15177"/>
        <dbReference type="ChEBI" id="CHEBI:15377"/>
        <dbReference type="ChEBI" id="CHEBI:15378"/>
        <dbReference type="ChEBI" id="CHEBI:16870"/>
        <dbReference type="ChEBI" id="CHEBI:28868"/>
        <dbReference type="ChEBI" id="CHEBI:58168"/>
        <dbReference type="EC" id="3.1.1.5"/>
    </reaction>
</comment>
<dbReference type="GO" id="GO:0046475">
    <property type="term" value="P:glycerophospholipid catabolic process"/>
    <property type="evidence" value="ECO:0007669"/>
    <property type="project" value="TreeGrafter"/>
</dbReference>
<dbReference type="InterPro" id="IPR016035">
    <property type="entry name" value="Acyl_Trfase/lysoPLipase"/>
</dbReference>
<dbReference type="SMART" id="SM00022">
    <property type="entry name" value="PLAc"/>
    <property type="match status" value="1"/>
</dbReference>
<keyword evidence="10" id="KW-1185">Reference proteome</keyword>
<protein>
    <recommendedName>
        <fullName evidence="6">Lysophospholipase</fullName>
        <ecNumber evidence="6">3.1.1.5</ecNumber>
    </recommendedName>
</protein>
<evidence type="ECO:0000256" key="2">
    <source>
        <dbReference type="ARBA" id="ARBA00022801"/>
    </source>
</evidence>
<evidence type="ECO:0000256" key="5">
    <source>
        <dbReference type="PROSITE-ProRule" id="PRU00555"/>
    </source>
</evidence>
<evidence type="ECO:0000313" key="10">
    <source>
        <dbReference type="Proteomes" id="UP000292702"/>
    </source>
</evidence>
<organism evidence="9 10">
    <name type="scientific">Steccherinum ochraceum</name>
    <dbReference type="NCBI Taxonomy" id="92696"/>
    <lineage>
        <taxon>Eukaryota</taxon>
        <taxon>Fungi</taxon>
        <taxon>Dikarya</taxon>
        <taxon>Basidiomycota</taxon>
        <taxon>Agaricomycotina</taxon>
        <taxon>Agaricomycetes</taxon>
        <taxon>Polyporales</taxon>
        <taxon>Steccherinaceae</taxon>
        <taxon>Steccherinum</taxon>
    </lineage>
</organism>
<keyword evidence="3 5" id="KW-0442">Lipid degradation</keyword>
<dbReference type="Gene3D" id="3.40.1090.10">
    <property type="entry name" value="Cytosolic phospholipase A2 catalytic domain"/>
    <property type="match status" value="1"/>
</dbReference>
<evidence type="ECO:0000313" key="9">
    <source>
        <dbReference type="EMBL" id="TCD70189.1"/>
    </source>
</evidence>
<dbReference type="Proteomes" id="UP000292702">
    <property type="component" value="Unassembled WGS sequence"/>
</dbReference>
<dbReference type="SUPFAM" id="SSF52151">
    <property type="entry name" value="FabD/lysophospholipase-like"/>
    <property type="match status" value="1"/>
</dbReference>
<evidence type="ECO:0000256" key="1">
    <source>
        <dbReference type="ARBA" id="ARBA00008780"/>
    </source>
</evidence>
<dbReference type="PANTHER" id="PTHR10728:SF40">
    <property type="entry name" value="PATATIN FAMILY PROTEIN"/>
    <property type="match status" value="1"/>
</dbReference>
<dbReference type="GO" id="GO:0005829">
    <property type="term" value="C:cytosol"/>
    <property type="evidence" value="ECO:0007669"/>
    <property type="project" value="TreeGrafter"/>
</dbReference>
<reference evidence="9 10" key="1">
    <citation type="submission" date="2018-11" db="EMBL/GenBank/DDBJ databases">
        <title>Genome assembly of Steccherinum ochraceum LE-BIN_3174, the white-rot fungus of the Steccherinaceae family (The Residual Polyporoid clade, Polyporales, Basidiomycota).</title>
        <authorList>
            <person name="Fedorova T.V."/>
            <person name="Glazunova O.A."/>
            <person name="Landesman E.O."/>
            <person name="Moiseenko K.V."/>
            <person name="Psurtseva N.V."/>
            <person name="Savinova O.S."/>
            <person name="Shakhova N.V."/>
            <person name="Tyazhelova T.V."/>
            <person name="Vasina D.V."/>
        </authorList>
    </citation>
    <scope>NUCLEOTIDE SEQUENCE [LARGE SCALE GENOMIC DNA]</scope>
    <source>
        <strain evidence="9 10">LE-BIN_3174</strain>
    </source>
</reference>
<dbReference type="AlphaFoldDB" id="A0A4R0RWE6"/>
<dbReference type="PANTHER" id="PTHR10728">
    <property type="entry name" value="CYTOSOLIC PHOSPHOLIPASE A2"/>
    <property type="match status" value="1"/>
</dbReference>
<accession>A0A4R0RWE6</accession>